<evidence type="ECO:0000313" key="2">
    <source>
        <dbReference type="EMBL" id="OPX54174.1"/>
    </source>
</evidence>
<gene>
    <name evidence="2" type="ORF">BTE48_15555</name>
</gene>
<name>A0A1T4SM70_9GAMM</name>
<dbReference type="InterPro" id="IPR050563">
    <property type="entry name" value="4-hydroxybenzoyl-CoA_TE"/>
</dbReference>
<dbReference type="PANTHER" id="PTHR31793:SF37">
    <property type="entry name" value="ACYL-COA THIOESTER HYDROLASE YBGC"/>
    <property type="match status" value="1"/>
</dbReference>
<dbReference type="EMBL" id="MTSM01000035">
    <property type="protein sequence ID" value="OPX54174.1"/>
    <property type="molecule type" value="Genomic_DNA"/>
</dbReference>
<evidence type="ECO:0000313" key="3">
    <source>
        <dbReference type="Proteomes" id="UP000191418"/>
    </source>
</evidence>
<organism evidence="2 3">
    <name type="scientific">Oceanospirillum multiglobuliferum</name>
    <dbReference type="NCBI Taxonomy" id="64969"/>
    <lineage>
        <taxon>Bacteria</taxon>
        <taxon>Pseudomonadati</taxon>
        <taxon>Pseudomonadota</taxon>
        <taxon>Gammaproteobacteria</taxon>
        <taxon>Oceanospirillales</taxon>
        <taxon>Oceanospirillaceae</taxon>
        <taxon>Oceanospirillum</taxon>
    </lineage>
</organism>
<dbReference type="STRING" id="64969.SAMN02745127_03186"/>
<dbReference type="PANTHER" id="PTHR31793">
    <property type="entry name" value="4-HYDROXYBENZOYL-COA THIOESTERASE FAMILY MEMBER"/>
    <property type="match status" value="1"/>
</dbReference>
<dbReference type="SUPFAM" id="SSF54637">
    <property type="entry name" value="Thioesterase/thiol ester dehydrase-isomerase"/>
    <property type="match status" value="1"/>
</dbReference>
<dbReference type="Proteomes" id="UP000191418">
    <property type="component" value="Unassembled WGS sequence"/>
</dbReference>
<reference evidence="2 3" key="1">
    <citation type="submission" date="2017-01" db="EMBL/GenBank/DDBJ databases">
        <title>Genome Sequencing of a Marine Spirillum, Oceanospirillum multiglobuliferum ATCC 33336, from Japan.</title>
        <authorList>
            <person name="Carney J.G."/>
            <person name="Trachtenberg A.M."/>
            <person name="Rheaume B.A."/>
            <person name="Linnane J.D."/>
            <person name="Pitts N.L."/>
            <person name="Mykles D.L."/>
            <person name="Maclea K.S."/>
        </authorList>
    </citation>
    <scope>NUCLEOTIDE SEQUENCE [LARGE SCALE GENOMIC DNA]</scope>
    <source>
        <strain evidence="2 3">ATCC 33336</strain>
    </source>
</reference>
<keyword evidence="3" id="KW-1185">Reference proteome</keyword>
<keyword evidence="1" id="KW-0378">Hydrolase</keyword>
<dbReference type="CDD" id="cd00586">
    <property type="entry name" value="4HBT"/>
    <property type="match status" value="1"/>
</dbReference>
<dbReference type="Gene3D" id="3.10.129.10">
    <property type="entry name" value="Hotdog Thioesterase"/>
    <property type="match status" value="1"/>
</dbReference>
<dbReference type="GO" id="GO:0047617">
    <property type="term" value="F:fatty acyl-CoA hydrolase activity"/>
    <property type="evidence" value="ECO:0007669"/>
    <property type="project" value="TreeGrafter"/>
</dbReference>
<comment type="caution">
    <text evidence="2">The sequence shown here is derived from an EMBL/GenBank/DDBJ whole genome shotgun (WGS) entry which is preliminary data.</text>
</comment>
<dbReference type="InterPro" id="IPR029069">
    <property type="entry name" value="HotDog_dom_sf"/>
</dbReference>
<dbReference type="OrthoDB" id="9801517at2"/>
<proteinExistence type="predicted"/>
<dbReference type="AlphaFoldDB" id="A0A1T4SM70"/>
<sequence length="154" mass="18041">MSASDLTALIWDQPAQGQVDPFLWPLQVQPSHIDHYGHVNNSVYLQWLQDCAWAHLQSLGLQLSDYQRLNRALVVYRHELDYLAPAYQDEQLVMATWLEQHDKLSVYRRFQLQRCHDGKTLFRAYSRYVCTRLSDGKVCRLPELFLNTYAKAGL</sequence>
<dbReference type="RefSeq" id="WP_078746677.1">
    <property type="nucleotide sequence ID" value="NZ_FUXG01000038.1"/>
</dbReference>
<accession>A0A1T4SM70</accession>
<evidence type="ECO:0000256" key="1">
    <source>
        <dbReference type="ARBA" id="ARBA00022801"/>
    </source>
</evidence>
<dbReference type="Pfam" id="PF13279">
    <property type="entry name" value="4HBT_2"/>
    <property type="match status" value="1"/>
</dbReference>
<protein>
    <submittedName>
        <fullName evidence="2">Uncharacterized protein</fullName>
    </submittedName>
</protein>